<evidence type="ECO:0000313" key="4">
    <source>
        <dbReference type="EMBL" id="KAG5264173.1"/>
    </source>
</evidence>
<reference evidence="4" key="1">
    <citation type="submission" date="2020-10" db="EMBL/GenBank/DDBJ databases">
        <title>Chromosome-scale genome assembly of the Allis shad, Alosa alosa.</title>
        <authorList>
            <person name="Margot Z."/>
            <person name="Christophe K."/>
            <person name="Cabau C."/>
            <person name="Louis A."/>
            <person name="Berthelot C."/>
            <person name="Parey E."/>
            <person name="Roest Crollius H."/>
            <person name="Montfort J."/>
            <person name="Robinson-Rechavi M."/>
            <person name="Bucao C."/>
            <person name="Bouchez O."/>
            <person name="Gislard M."/>
            <person name="Lluch J."/>
            <person name="Milhes M."/>
            <person name="Lampietro C."/>
            <person name="Lopez Roques C."/>
            <person name="Donnadieu C."/>
            <person name="Braasch I."/>
            <person name="Desvignes T."/>
            <person name="Postlethwait J."/>
            <person name="Bobe J."/>
            <person name="Guiguen Y."/>
        </authorList>
    </citation>
    <scope>NUCLEOTIDE SEQUENCE</scope>
    <source>
        <strain evidence="4">M-15738</strain>
        <tissue evidence="4">Blood</tissue>
    </source>
</reference>
<gene>
    <name evidence="4" type="ORF">AALO_G00272970</name>
</gene>
<feature type="signal peptide" evidence="2">
    <location>
        <begin position="1"/>
        <end position="31"/>
    </location>
</feature>
<sequence length="496" mass="54643">MFTLLEHSSVCLVYLLACCFRQLSVFKPATSKPGNSELYLVCVGFQPPDTLRPLLAKLLRLYGPDMTRGGAVGLFPARCIPDSFLRQHEEVCVFFHDLQVATIRENLELFGHTHTHTHTHTASEVTQRLERVRECTAIYYTQRFQVRPLSRKSWLTRGVCVSGVWALGSVWSGLWGGQHSLQRGSFNQRQQQRTHTWRQRLTHTPFRQWAERHRAHTHTHPEGLDACVALSGPHGHDPLTWYLVVGGALPEVRSSPFCEPGLLGLLNQALAESSGQQVGGHRVAEGALRPQMPVCFGCANTSPPALLAELCGRNHVTFCLVLGEQSWWGVSSSLGGVEFCPDPCPAPWPGVRPLLHDGEPAYQSALLRCVLAALPRLPAGGTLVVPLRSALTRVTAGLVLALHLCFGSLTFRCPSPGPPVALLCVGMMPAMPPRLMPALQDALDQMQRLEGGPEQLLQIAPMEELLRGHLPHFLCCLNAAVARQRLHLLLQQDQAS</sequence>
<dbReference type="Gene3D" id="3.40.50.12760">
    <property type="match status" value="1"/>
</dbReference>
<dbReference type="GO" id="GO:0006370">
    <property type="term" value="P:7-methylguanosine mRNA capping"/>
    <property type="evidence" value="ECO:0007669"/>
    <property type="project" value="UniProtKB-KW"/>
</dbReference>
<keyword evidence="1" id="KW-0506">mRNA capping</keyword>
<dbReference type="InterPro" id="IPR050851">
    <property type="entry name" value="mRNA_Cap_2O-Ribose_MeTrfase"/>
</dbReference>
<feature type="domain" description="Mononegavirus-type SAM-dependent 2'-O-MTase" evidence="3">
    <location>
        <begin position="1"/>
        <end position="41"/>
    </location>
</feature>
<dbReference type="Proteomes" id="UP000823561">
    <property type="component" value="Chromosome 21"/>
</dbReference>
<accession>A0AAV6FN82</accession>
<evidence type="ECO:0000256" key="2">
    <source>
        <dbReference type="SAM" id="SignalP"/>
    </source>
</evidence>
<protein>
    <recommendedName>
        <fullName evidence="3">Mononegavirus-type SAM-dependent 2'-O-MTase domain-containing protein</fullName>
    </recommendedName>
</protein>
<dbReference type="GO" id="GO:0005634">
    <property type="term" value="C:nucleus"/>
    <property type="evidence" value="ECO:0007669"/>
    <property type="project" value="TreeGrafter"/>
</dbReference>
<dbReference type="GO" id="GO:0004483">
    <property type="term" value="F:methyltransferase cap1 activity"/>
    <property type="evidence" value="ECO:0007669"/>
    <property type="project" value="TreeGrafter"/>
</dbReference>
<keyword evidence="1" id="KW-0507">mRNA processing</keyword>
<dbReference type="PANTHER" id="PTHR16121">
    <property type="entry name" value="CAP-SPECIFIC MRNA (NUCLEOSIDE-2'-O-)-METHYLTRANSFERASE 1-RELATED"/>
    <property type="match status" value="1"/>
</dbReference>
<proteinExistence type="predicted"/>
<evidence type="ECO:0000313" key="5">
    <source>
        <dbReference type="Proteomes" id="UP000823561"/>
    </source>
</evidence>
<keyword evidence="5" id="KW-1185">Reference proteome</keyword>
<dbReference type="GO" id="GO:0005737">
    <property type="term" value="C:cytoplasm"/>
    <property type="evidence" value="ECO:0007669"/>
    <property type="project" value="TreeGrafter"/>
</dbReference>
<dbReference type="AlphaFoldDB" id="A0AAV6FN82"/>
<comment type="caution">
    <text evidence="4">The sequence shown here is derived from an EMBL/GenBank/DDBJ whole genome shotgun (WGS) entry which is preliminary data.</text>
</comment>
<evidence type="ECO:0000256" key="1">
    <source>
        <dbReference type="ARBA" id="ARBA00023042"/>
    </source>
</evidence>
<organism evidence="4 5">
    <name type="scientific">Alosa alosa</name>
    <name type="common">allis shad</name>
    <dbReference type="NCBI Taxonomy" id="278164"/>
    <lineage>
        <taxon>Eukaryota</taxon>
        <taxon>Metazoa</taxon>
        <taxon>Chordata</taxon>
        <taxon>Craniata</taxon>
        <taxon>Vertebrata</taxon>
        <taxon>Euteleostomi</taxon>
        <taxon>Actinopterygii</taxon>
        <taxon>Neopterygii</taxon>
        <taxon>Teleostei</taxon>
        <taxon>Clupei</taxon>
        <taxon>Clupeiformes</taxon>
        <taxon>Clupeoidei</taxon>
        <taxon>Clupeidae</taxon>
        <taxon>Alosa</taxon>
    </lineage>
</organism>
<dbReference type="PANTHER" id="PTHR16121:SF2">
    <property type="entry name" value="CAP-SPECIFIC MRNA (NUCLEOSIDE-2'-O-)-METHYLTRANSFERASE 2"/>
    <property type="match status" value="1"/>
</dbReference>
<dbReference type="InterPro" id="IPR025786">
    <property type="entry name" value="Mononega_L_MeTrfase"/>
</dbReference>
<dbReference type="EMBL" id="JADWDJ010000021">
    <property type="protein sequence ID" value="KAG5264173.1"/>
    <property type="molecule type" value="Genomic_DNA"/>
</dbReference>
<feature type="chain" id="PRO_5043316330" description="Mononegavirus-type SAM-dependent 2'-O-MTase domain-containing protein" evidence="2">
    <location>
        <begin position="32"/>
        <end position="496"/>
    </location>
</feature>
<dbReference type="PROSITE" id="PS51590">
    <property type="entry name" value="SAM_MT_MNV_L"/>
    <property type="match status" value="1"/>
</dbReference>
<keyword evidence="2" id="KW-0732">Signal</keyword>
<name>A0AAV6FN82_9TELE</name>
<evidence type="ECO:0000259" key="3">
    <source>
        <dbReference type="PROSITE" id="PS51590"/>
    </source>
</evidence>